<accession>A0A918VAT3</accession>
<protein>
    <submittedName>
        <fullName evidence="2">Uncharacterized protein</fullName>
    </submittedName>
</protein>
<evidence type="ECO:0000313" key="3">
    <source>
        <dbReference type="Proteomes" id="UP000634660"/>
    </source>
</evidence>
<name>A0A918VAT3_9ACTN</name>
<dbReference type="EMBL" id="BMVX01000023">
    <property type="protein sequence ID" value="GGZ85965.1"/>
    <property type="molecule type" value="Genomic_DNA"/>
</dbReference>
<dbReference type="RefSeq" id="WP_167536850.1">
    <property type="nucleotide sequence ID" value="NZ_BMVX01000023.1"/>
</dbReference>
<reference evidence="2" key="2">
    <citation type="submission" date="2020-09" db="EMBL/GenBank/DDBJ databases">
        <authorList>
            <person name="Sun Q."/>
            <person name="Ohkuma M."/>
        </authorList>
    </citation>
    <scope>NUCLEOTIDE SEQUENCE</scope>
    <source>
        <strain evidence="2">JCM 4834</strain>
    </source>
</reference>
<dbReference type="AlphaFoldDB" id="A0A918VAT3"/>
<reference evidence="2" key="1">
    <citation type="journal article" date="2014" name="Int. J. Syst. Evol. Microbiol.">
        <title>Complete genome sequence of Corynebacterium casei LMG S-19264T (=DSM 44701T), isolated from a smear-ripened cheese.</title>
        <authorList>
            <consortium name="US DOE Joint Genome Institute (JGI-PGF)"/>
            <person name="Walter F."/>
            <person name="Albersmeier A."/>
            <person name="Kalinowski J."/>
            <person name="Ruckert C."/>
        </authorList>
    </citation>
    <scope>NUCLEOTIDE SEQUENCE</scope>
    <source>
        <strain evidence="2">JCM 4834</strain>
    </source>
</reference>
<sequence length="141" mass="15039">MHSYDSSRAPSSPGTIAPVRAVRDLDGLPAAASHTPIYDALYSEYLRSFRSLPGDRSGEENLGFTSFSYGSGYTAGPYGGWSGPTWQSADAWQPAYVPQPPQQPEPAYSYAGGAAYASGRQHQTGMTHIPAALPPAPRRGY</sequence>
<feature type="region of interest" description="Disordered" evidence="1">
    <location>
        <begin position="119"/>
        <end position="141"/>
    </location>
</feature>
<feature type="compositionally biased region" description="Pro residues" evidence="1">
    <location>
        <begin position="132"/>
        <end position="141"/>
    </location>
</feature>
<gene>
    <name evidence="2" type="ORF">GCM10010371_52420</name>
</gene>
<comment type="caution">
    <text evidence="2">The sequence shown here is derived from an EMBL/GenBank/DDBJ whole genome shotgun (WGS) entry which is preliminary data.</text>
</comment>
<proteinExistence type="predicted"/>
<evidence type="ECO:0000256" key="1">
    <source>
        <dbReference type="SAM" id="MobiDB-lite"/>
    </source>
</evidence>
<organism evidence="2 3">
    <name type="scientific">Streptomyces subrutilus</name>
    <dbReference type="NCBI Taxonomy" id="36818"/>
    <lineage>
        <taxon>Bacteria</taxon>
        <taxon>Bacillati</taxon>
        <taxon>Actinomycetota</taxon>
        <taxon>Actinomycetes</taxon>
        <taxon>Kitasatosporales</taxon>
        <taxon>Streptomycetaceae</taxon>
        <taxon>Streptomyces</taxon>
    </lineage>
</organism>
<evidence type="ECO:0000313" key="2">
    <source>
        <dbReference type="EMBL" id="GGZ85965.1"/>
    </source>
</evidence>
<dbReference type="Proteomes" id="UP000634660">
    <property type="component" value="Unassembled WGS sequence"/>
</dbReference>